<keyword evidence="1" id="KW-0472">Membrane</keyword>
<keyword evidence="3" id="KW-1185">Reference proteome</keyword>
<name>A0AAV9PSZ9_9PEZI</name>
<comment type="caution">
    <text evidence="2">The sequence shown here is derived from an EMBL/GenBank/DDBJ whole genome shotgun (WGS) entry which is preliminary data.</text>
</comment>
<evidence type="ECO:0000313" key="2">
    <source>
        <dbReference type="EMBL" id="KAK5175468.1"/>
    </source>
</evidence>
<reference evidence="2 3" key="1">
    <citation type="submission" date="2023-08" db="EMBL/GenBank/DDBJ databases">
        <title>Black Yeasts Isolated from many extreme environments.</title>
        <authorList>
            <person name="Coleine C."/>
            <person name="Stajich J.E."/>
            <person name="Selbmann L."/>
        </authorList>
    </citation>
    <scope>NUCLEOTIDE SEQUENCE [LARGE SCALE GENOMIC DNA]</scope>
    <source>
        <strain evidence="2 3">CCFEE 5935</strain>
    </source>
</reference>
<evidence type="ECO:0000256" key="1">
    <source>
        <dbReference type="SAM" id="Phobius"/>
    </source>
</evidence>
<gene>
    <name evidence="2" type="ORF">LTR77_000607</name>
</gene>
<dbReference type="GeneID" id="89921957"/>
<feature type="transmembrane region" description="Helical" evidence="1">
    <location>
        <begin position="16"/>
        <end position="38"/>
    </location>
</feature>
<dbReference type="AlphaFoldDB" id="A0AAV9PSZ9"/>
<keyword evidence="1" id="KW-0812">Transmembrane</keyword>
<organism evidence="2 3">
    <name type="scientific">Saxophila tyrrhenica</name>
    <dbReference type="NCBI Taxonomy" id="1690608"/>
    <lineage>
        <taxon>Eukaryota</taxon>
        <taxon>Fungi</taxon>
        <taxon>Dikarya</taxon>
        <taxon>Ascomycota</taxon>
        <taxon>Pezizomycotina</taxon>
        <taxon>Dothideomycetes</taxon>
        <taxon>Dothideomycetidae</taxon>
        <taxon>Mycosphaerellales</taxon>
        <taxon>Extremaceae</taxon>
        <taxon>Saxophila</taxon>
    </lineage>
</organism>
<proteinExistence type="predicted"/>
<protein>
    <submittedName>
        <fullName evidence="2">Uncharacterized protein</fullName>
    </submittedName>
</protein>
<dbReference type="EMBL" id="JAVRRT010000001">
    <property type="protein sequence ID" value="KAK5175468.1"/>
    <property type="molecule type" value="Genomic_DNA"/>
</dbReference>
<evidence type="ECO:0000313" key="3">
    <source>
        <dbReference type="Proteomes" id="UP001337655"/>
    </source>
</evidence>
<dbReference type="Proteomes" id="UP001337655">
    <property type="component" value="Unassembled WGS sequence"/>
</dbReference>
<keyword evidence="1" id="KW-1133">Transmembrane helix</keyword>
<dbReference type="RefSeq" id="XP_064664106.1">
    <property type="nucleotide sequence ID" value="XM_064797872.1"/>
</dbReference>
<sequence length="87" mass="9976">MSSDGTQGSKDKHLPYAVVPLIAILGAAAFTMLCYVFYRHMHGAGDELREISDEQAVYMREVRQRNKDDIEALTGYYKNRRGSGRYW</sequence>
<accession>A0AAV9PSZ9</accession>